<protein>
    <submittedName>
        <fullName evidence="1">Uncharacterized protein</fullName>
    </submittedName>
</protein>
<evidence type="ECO:0000313" key="2">
    <source>
        <dbReference type="Proteomes" id="UP000594263"/>
    </source>
</evidence>
<dbReference type="Gramene" id="Kaladp0060s0087.1.v1.1">
    <property type="protein sequence ID" value="Kaladp0060s0087.1.v1.1"/>
    <property type="gene ID" value="Kaladp0060s0087.v1.1"/>
</dbReference>
<accession>A0A7N0ZZS2</accession>
<dbReference type="PANTHER" id="PTHR48478">
    <property type="entry name" value="LECTIN-LIKE"/>
    <property type="match status" value="1"/>
</dbReference>
<dbReference type="InterPro" id="IPR025886">
    <property type="entry name" value="PP2-like"/>
</dbReference>
<dbReference type="GO" id="GO:0030246">
    <property type="term" value="F:carbohydrate binding"/>
    <property type="evidence" value="ECO:0007669"/>
    <property type="project" value="InterPro"/>
</dbReference>
<keyword evidence="2" id="KW-1185">Reference proteome</keyword>
<name>A0A7N0ZZS2_KALFE</name>
<reference evidence="1" key="1">
    <citation type="submission" date="2021-01" db="UniProtKB">
        <authorList>
            <consortium name="EnsemblPlants"/>
        </authorList>
    </citation>
    <scope>IDENTIFICATION</scope>
</reference>
<sequence length="232" mass="26707">MGASSSRHENEGCQRTDHIPISKQDARVQLPHNVECIIGDADVQVDRSSAHGMYQQLRAGVFLNNKRKKYWVDQAGNNCFIVYARDLSITWSEDGRYWQWLSQKDMSSEELVDVVKLENVCWLEVHGKFEMSKLSPNVVYEVAFIVKIVAESAYGWEVPVNFRLRLPNGSKQESKINLMEKPRGQWIKVPAGEFETSSELKGEIEYSLYEYEDGKWKRGLMIMGVSIQPKQL</sequence>
<dbReference type="InterPro" id="IPR052147">
    <property type="entry name" value="PP2-like/Lectin"/>
</dbReference>
<organism evidence="1 2">
    <name type="scientific">Kalanchoe fedtschenkoi</name>
    <name type="common">Lavender scallops</name>
    <name type="synonym">South American air plant</name>
    <dbReference type="NCBI Taxonomy" id="63787"/>
    <lineage>
        <taxon>Eukaryota</taxon>
        <taxon>Viridiplantae</taxon>
        <taxon>Streptophyta</taxon>
        <taxon>Embryophyta</taxon>
        <taxon>Tracheophyta</taxon>
        <taxon>Spermatophyta</taxon>
        <taxon>Magnoliopsida</taxon>
        <taxon>eudicotyledons</taxon>
        <taxon>Gunneridae</taxon>
        <taxon>Pentapetalae</taxon>
        <taxon>Saxifragales</taxon>
        <taxon>Crassulaceae</taxon>
        <taxon>Kalanchoe</taxon>
    </lineage>
</organism>
<proteinExistence type="predicted"/>
<dbReference type="PANTHER" id="PTHR48478:SF1">
    <property type="entry name" value="LECTIN-LIKE"/>
    <property type="match status" value="1"/>
</dbReference>
<evidence type="ECO:0000313" key="1">
    <source>
        <dbReference type="EnsemblPlants" id="Kaladp0060s0087.1.v1.1"/>
    </source>
</evidence>
<dbReference type="Proteomes" id="UP000594263">
    <property type="component" value="Unplaced"/>
</dbReference>
<dbReference type="EnsemblPlants" id="Kaladp0060s0087.1.v1.1">
    <property type="protein sequence ID" value="Kaladp0060s0087.1.v1.1"/>
    <property type="gene ID" value="Kaladp0060s0087.v1.1"/>
</dbReference>
<dbReference type="AlphaFoldDB" id="A0A7N0ZZS2"/>
<dbReference type="Pfam" id="PF14299">
    <property type="entry name" value="PP2"/>
    <property type="match status" value="1"/>
</dbReference>
<dbReference type="OMA" id="EIYIHEY"/>